<name>L0HHH3_METFS</name>
<evidence type="ECO:0000256" key="2">
    <source>
        <dbReference type="ARBA" id="ARBA00022475"/>
    </source>
</evidence>
<comment type="similarity">
    <text evidence="6">Belongs to the ABC-4 integral membrane protein family.</text>
</comment>
<evidence type="ECO:0000313" key="11">
    <source>
        <dbReference type="EMBL" id="AGB03211.1"/>
    </source>
</evidence>
<keyword evidence="2" id="KW-1003">Cell membrane</keyword>
<dbReference type="InterPro" id="IPR025857">
    <property type="entry name" value="MacB_PCD"/>
</dbReference>
<evidence type="ECO:0000256" key="6">
    <source>
        <dbReference type="ARBA" id="ARBA00038076"/>
    </source>
</evidence>
<evidence type="ECO:0000256" key="5">
    <source>
        <dbReference type="ARBA" id="ARBA00023136"/>
    </source>
</evidence>
<dbReference type="PANTHER" id="PTHR30572">
    <property type="entry name" value="MEMBRANE COMPONENT OF TRANSPORTER-RELATED"/>
    <property type="match status" value="1"/>
</dbReference>
<dbReference type="Proteomes" id="UP000010824">
    <property type="component" value="Chromosome"/>
</dbReference>
<keyword evidence="5 8" id="KW-0472">Membrane</keyword>
<evidence type="ECO:0000256" key="8">
    <source>
        <dbReference type="SAM" id="Phobius"/>
    </source>
</evidence>
<evidence type="ECO:0000256" key="4">
    <source>
        <dbReference type="ARBA" id="ARBA00022989"/>
    </source>
</evidence>
<evidence type="ECO:0000313" key="12">
    <source>
        <dbReference type="Proteomes" id="UP000010824"/>
    </source>
</evidence>
<feature type="domain" description="MacB-like periplasmic core" evidence="10">
    <location>
        <begin position="21"/>
        <end position="255"/>
    </location>
</feature>
<reference evidence="11 12" key="2">
    <citation type="journal article" date="2014" name="Genome Announc.">
        <title>Complete Genome Sequence of Methanoregula formicica SMSPT, a Mesophilic Hydrogenotrophic Methanogen Isolated from a Methanogenic Upflow Anaerobic Sludge Blanket Reactor.</title>
        <authorList>
            <person name="Yamamoto K."/>
            <person name="Tamaki H."/>
            <person name="Cadillo-Quiroz H."/>
            <person name="Imachi H."/>
            <person name="Kyrpides N."/>
            <person name="Woyke T."/>
            <person name="Goodwin L."/>
            <person name="Zinder S.H."/>
            <person name="Kamagata Y."/>
            <person name="Liu W.T."/>
        </authorList>
    </citation>
    <scope>NUCLEOTIDE SEQUENCE [LARGE SCALE GENOMIC DNA]</scope>
    <source>
        <strain evidence="12">DSM 22288 / NBRC 105244 / SMSP</strain>
    </source>
</reference>
<dbReference type="PANTHER" id="PTHR30572:SF4">
    <property type="entry name" value="ABC TRANSPORTER PERMEASE YTRF"/>
    <property type="match status" value="1"/>
</dbReference>
<dbReference type="OrthoDB" id="11469at2157"/>
<dbReference type="HOGENOM" id="CLU_000604_8_0_2"/>
<dbReference type="GO" id="GO:0022857">
    <property type="term" value="F:transmembrane transporter activity"/>
    <property type="evidence" value="ECO:0007669"/>
    <property type="project" value="TreeGrafter"/>
</dbReference>
<keyword evidence="12" id="KW-1185">Reference proteome</keyword>
<evidence type="ECO:0000256" key="7">
    <source>
        <dbReference type="SAM" id="MobiDB-lite"/>
    </source>
</evidence>
<keyword evidence="11" id="KW-0449">Lipoprotein</keyword>
<dbReference type="STRING" id="593750.Metfor_2205"/>
<feature type="region of interest" description="Disordered" evidence="7">
    <location>
        <begin position="72"/>
        <end position="94"/>
    </location>
</feature>
<protein>
    <submittedName>
        <fullName evidence="11">ABC-type transport system, involved in lipoprotein release, permease component</fullName>
    </submittedName>
</protein>
<keyword evidence="4 8" id="KW-1133">Transmembrane helix</keyword>
<feature type="compositionally biased region" description="Gly residues" evidence="7">
    <location>
        <begin position="72"/>
        <end position="82"/>
    </location>
</feature>
<dbReference type="AlphaFoldDB" id="L0HHH3"/>
<organism evidence="11 12">
    <name type="scientific">Methanoregula formicica (strain DSM 22288 / NBRC 105244 / SMSP)</name>
    <dbReference type="NCBI Taxonomy" id="593750"/>
    <lineage>
        <taxon>Archaea</taxon>
        <taxon>Methanobacteriati</taxon>
        <taxon>Methanobacteriota</taxon>
        <taxon>Stenosarchaea group</taxon>
        <taxon>Methanomicrobia</taxon>
        <taxon>Methanomicrobiales</taxon>
        <taxon>Methanoregulaceae</taxon>
        <taxon>Methanoregula</taxon>
    </lineage>
</organism>
<evidence type="ECO:0000259" key="10">
    <source>
        <dbReference type="Pfam" id="PF12704"/>
    </source>
</evidence>
<comment type="subcellular location">
    <subcellularLocation>
        <location evidence="1">Cell membrane</location>
        <topology evidence="1">Multi-pass membrane protein</topology>
    </subcellularLocation>
</comment>
<dbReference type="GO" id="GO:0005886">
    <property type="term" value="C:plasma membrane"/>
    <property type="evidence" value="ECO:0007669"/>
    <property type="project" value="UniProtKB-SubCell"/>
</dbReference>
<dbReference type="Pfam" id="PF12704">
    <property type="entry name" value="MacB_PCD"/>
    <property type="match status" value="1"/>
</dbReference>
<sequence length="414" mass="44291" precursor="true">MTKDIILQLSIRSIRLNFLRSLLAALGIVIGVVAISSMGMMGANMTLSVTEELSAMANVLVIKADTGGGGGGFGPMGGGGGTTTTRKSSSSASTKDYLTRANFEDIERAVASYGTVYPLYQDSTKIEVGGNTGRATIYGMRDDDMADILTVEEGALPKTSSSIVIGPTFAERQGLTIGSRITIGDATQNETVSKYRVVGILKEKGMSMDMNTDNAIIMPEKAYVGLFGGEEEYDQVNVILNDINDADATKTSIEDKLNRKDNVITIQDSSRMMESITSTVSTLTTFVMAIAGISLLVAATSIFNVMMMSVTERIREIGILRSIGTRKNEVLRMFIYEAVILGLVGAAIGAIMSLILGWLVVLAMVGTTKYFFTIQSLIYVPMAMAIGIAICIFSGVYPAWRAANLDPIEALRSD</sequence>
<dbReference type="InterPro" id="IPR003838">
    <property type="entry name" value="ABC3_permease_C"/>
</dbReference>
<evidence type="ECO:0000256" key="1">
    <source>
        <dbReference type="ARBA" id="ARBA00004651"/>
    </source>
</evidence>
<reference evidence="12" key="1">
    <citation type="submission" date="2011-12" db="EMBL/GenBank/DDBJ databases">
        <title>Complete sequence of Methanoregula formicicum SMSP.</title>
        <authorList>
            <person name="Lucas S."/>
            <person name="Han J."/>
            <person name="Lapidus A."/>
            <person name="Cheng J.-F."/>
            <person name="Goodwin L."/>
            <person name="Pitluck S."/>
            <person name="Peters L."/>
            <person name="Ovchinnikova G."/>
            <person name="Teshima H."/>
            <person name="Detter J.C."/>
            <person name="Han C."/>
            <person name="Tapia R."/>
            <person name="Land M."/>
            <person name="Hauser L."/>
            <person name="Kyrpides N."/>
            <person name="Ivanova N."/>
            <person name="Pagani I."/>
            <person name="Imachi H."/>
            <person name="Tamaki H."/>
            <person name="Sekiguchi Y."/>
            <person name="Kamagata Y."/>
            <person name="Cadillo-Quiroz H."/>
            <person name="Zinder S."/>
            <person name="Liu W.-T."/>
            <person name="Woyke T."/>
        </authorList>
    </citation>
    <scope>NUCLEOTIDE SEQUENCE [LARGE SCALE GENOMIC DNA]</scope>
    <source>
        <strain evidence="12">DSM 22288 / NBRC 105244 / SMSP</strain>
    </source>
</reference>
<dbReference type="EMBL" id="CP003167">
    <property type="protein sequence ID" value="AGB03211.1"/>
    <property type="molecule type" value="Genomic_DNA"/>
</dbReference>
<dbReference type="eggNOG" id="arCOG02312">
    <property type="taxonomic scope" value="Archaea"/>
</dbReference>
<dbReference type="InterPro" id="IPR050250">
    <property type="entry name" value="Macrolide_Exporter_MacB"/>
</dbReference>
<accession>L0HHH3</accession>
<dbReference type="KEGG" id="mfo:Metfor_2205"/>
<keyword evidence="3 8" id="KW-0812">Transmembrane</keyword>
<dbReference type="InParanoid" id="L0HHH3"/>
<dbReference type="Pfam" id="PF02687">
    <property type="entry name" value="FtsX"/>
    <property type="match status" value="1"/>
</dbReference>
<evidence type="ECO:0000259" key="9">
    <source>
        <dbReference type="Pfam" id="PF02687"/>
    </source>
</evidence>
<gene>
    <name evidence="11" type="ordered locus">Metfor_2205</name>
</gene>
<proteinExistence type="inferred from homology"/>
<feature type="transmembrane region" description="Helical" evidence="8">
    <location>
        <begin position="334"/>
        <end position="365"/>
    </location>
</feature>
<dbReference type="GeneID" id="14309597"/>
<dbReference type="RefSeq" id="WP_015286174.1">
    <property type="nucleotide sequence ID" value="NC_019943.1"/>
</dbReference>
<feature type="transmembrane region" description="Helical" evidence="8">
    <location>
        <begin position="377"/>
        <end position="400"/>
    </location>
</feature>
<feature type="transmembrane region" description="Helical" evidence="8">
    <location>
        <begin position="21"/>
        <end position="43"/>
    </location>
</feature>
<feature type="transmembrane region" description="Helical" evidence="8">
    <location>
        <begin position="283"/>
        <end position="305"/>
    </location>
</feature>
<feature type="domain" description="ABC3 transporter permease C-terminal" evidence="9">
    <location>
        <begin position="289"/>
        <end position="407"/>
    </location>
</feature>
<evidence type="ECO:0000256" key="3">
    <source>
        <dbReference type="ARBA" id="ARBA00022692"/>
    </source>
</evidence>